<dbReference type="PANTHER" id="PTHR37809">
    <property type="entry name" value="RIBOSOMAL PROTEIN S12 METHYLTHIOTRANSFERASE ACCESSORY FACTOR YCAO"/>
    <property type="match status" value="1"/>
</dbReference>
<organism evidence="2 3">
    <name type="scientific">Uliginosibacterium silvisoli</name>
    <dbReference type="NCBI Taxonomy" id="3114758"/>
    <lineage>
        <taxon>Bacteria</taxon>
        <taxon>Pseudomonadati</taxon>
        <taxon>Pseudomonadota</taxon>
        <taxon>Betaproteobacteria</taxon>
        <taxon>Rhodocyclales</taxon>
        <taxon>Zoogloeaceae</taxon>
        <taxon>Uliginosibacterium</taxon>
    </lineage>
</organism>
<reference evidence="2 3" key="1">
    <citation type="submission" date="2024-01" db="EMBL/GenBank/DDBJ databases">
        <title>Uliginosibacterium soil sp. nov.</title>
        <authorList>
            <person name="Lv Y."/>
        </authorList>
    </citation>
    <scope>NUCLEOTIDE SEQUENCE [LARGE SCALE GENOMIC DNA]</scope>
    <source>
        <strain evidence="2 3">H3</strain>
    </source>
</reference>
<accession>A0ABU6K6V0</accession>
<dbReference type="Proteomes" id="UP001331561">
    <property type="component" value="Unassembled WGS sequence"/>
</dbReference>
<evidence type="ECO:0000313" key="2">
    <source>
        <dbReference type="EMBL" id="MEC5387624.1"/>
    </source>
</evidence>
<dbReference type="InterPro" id="IPR041080">
    <property type="entry name" value="YcaO_C"/>
</dbReference>
<keyword evidence="3" id="KW-1185">Reference proteome</keyword>
<dbReference type="NCBIfam" id="TIGR00702">
    <property type="entry name" value="YcaO-type kinase domain"/>
    <property type="match status" value="1"/>
</dbReference>
<dbReference type="InterPro" id="IPR015946">
    <property type="entry name" value="KH_dom-like_a/b"/>
</dbReference>
<gene>
    <name evidence="2" type="ORF">VVD49_17965</name>
</gene>
<protein>
    <submittedName>
        <fullName evidence="2">OsmC domain/YcaO domain-containing protein</fullName>
    </submittedName>
</protein>
<dbReference type="Pfam" id="PF18381">
    <property type="entry name" value="YcaO_C"/>
    <property type="match status" value="1"/>
</dbReference>
<dbReference type="InterPro" id="IPR003776">
    <property type="entry name" value="YcaO-like_dom"/>
</dbReference>
<proteinExistence type="predicted"/>
<dbReference type="NCBIfam" id="NF040716">
    <property type="entry name" value="YcaO_for_S12"/>
    <property type="match status" value="1"/>
</dbReference>
<dbReference type="InterPro" id="IPR003718">
    <property type="entry name" value="OsmC/Ohr_fam"/>
</dbReference>
<dbReference type="EMBL" id="JAYXHS010000003">
    <property type="protein sequence ID" value="MEC5387624.1"/>
    <property type="molecule type" value="Genomic_DNA"/>
</dbReference>
<dbReference type="SUPFAM" id="SSF82784">
    <property type="entry name" value="OsmC-like"/>
    <property type="match status" value="1"/>
</dbReference>
<sequence>MEIKVNFLDKLRQEAKFDDFTVIADQPIRYKGDGSAPGPFDYFLASSALCAAYFVKAYCDTRGIPTEHMRLSHNNIVDPENRYKQTFKIQIELPPDISAKDRQGILRSIDRCTVKRVVQNAPDFIIEEVENLDADAQALLLPSAEGVSTRIAGKDLPLEETIANMSGLLADLGIKIEIASWRNIVPNVWSLHIRDAHSPMCFTNGKGATKESALASALGEYIERTNCNHFYNDQYWGEEFANAPFVHYPDERWFKPGKKDALPAGMLDEYSLAIYNADGELRASHLYDTNSGNTARGICTLPYVRQSDGEVVYFPTNLIDNLFLSNGMSAGNTLAEAQVQCLSEIFERAVKREILEGEFALPDVPQEVLAKYPGIVAGIKGLEEQGFPVLVKDASLGGEFPVMCVTLMNPRTGGVFASFGAHPSFEVALERSLTELLQGRSFEGLNDLPQPTFESNAVTEPNNFVEHFIDSSGVVSWRFFSAKHDYEFVEWDFSGQGEDSNADEAATLFGILEEMGKEVYVAVYDQLGATACRILVPGYSEVYPVEDLIWDNTNKALAFREDILNLHRLGDDALEALLERLEDSELDVYTDIITLIGVEFDENTDWGQLTILELKLLIHLALKQFEEAKEQVETFLQFNENTVERGLFYQALNVVLEVVLDDELELADYEASFRRMFGNPRMDAVIGSVDGSVRFHGLTPTSMKLEGLDRHQRLIDSYRKLHAARARVAAG</sequence>
<dbReference type="Gene3D" id="3.30.300.20">
    <property type="match status" value="1"/>
</dbReference>
<dbReference type="PANTHER" id="PTHR37809:SF1">
    <property type="entry name" value="RIBOSOMAL PROTEIN S12 METHYLTHIOTRANSFERASE ACCESSORY FACTOR YCAO"/>
    <property type="match status" value="1"/>
</dbReference>
<name>A0ABU6K6V0_9RHOO</name>
<dbReference type="NCBIfam" id="TIGR03549">
    <property type="entry name" value="OsmC domain/YcaO domain-containing protein"/>
    <property type="match status" value="1"/>
</dbReference>
<dbReference type="InterPro" id="IPR036102">
    <property type="entry name" value="OsmC/Ohrsf"/>
</dbReference>
<dbReference type="Pfam" id="PF02566">
    <property type="entry name" value="OsmC"/>
    <property type="match status" value="1"/>
</dbReference>
<dbReference type="Pfam" id="PF02624">
    <property type="entry name" value="YcaO"/>
    <property type="match status" value="1"/>
</dbReference>
<dbReference type="Gene3D" id="3.30.160.660">
    <property type="match status" value="1"/>
</dbReference>
<dbReference type="InterPro" id="IPR019938">
    <property type="entry name" value="YcaO_dom_prot"/>
</dbReference>
<dbReference type="RefSeq" id="WP_327600588.1">
    <property type="nucleotide sequence ID" value="NZ_JAYXHS010000003.1"/>
</dbReference>
<comment type="caution">
    <text evidence="2">The sequence shown here is derived from an EMBL/GenBank/DDBJ whole genome shotgun (WGS) entry which is preliminary data.</text>
</comment>
<evidence type="ECO:0000313" key="3">
    <source>
        <dbReference type="Proteomes" id="UP001331561"/>
    </source>
</evidence>
<evidence type="ECO:0000259" key="1">
    <source>
        <dbReference type="PROSITE" id="PS51664"/>
    </source>
</evidence>
<dbReference type="PROSITE" id="PS51664">
    <property type="entry name" value="YCAO"/>
    <property type="match status" value="1"/>
</dbReference>
<feature type="domain" description="YcaO" evidence="1">
    <location>
        <begin position="205"/>
        <end position="573"/>
    </location>
</feature>